<dbReference type="InterPro" id="IPR038606">
    <property type="entry name" value="To_sf"/>
</dbReference>
<accession>A0AAV1JH67</accession>
<keyword evidence="1" id="KW-0732">Signal</keyword>
<dbReference type="PANTHER" id="PTHR11008:SF9">
    <property type="entry name" value="PROTEIN TAKEOUT-LIKE PROTEIN"/>
    <property type="match status" value="1"/>
</dbReference>
<protein>
    <recommendedName>
        <fullName evidence="4">Hemolymph juvenile hormone binding protein</fullName>
    </recommendedName>
</protein>
<dbReference type="EMBL" id="CAVLEF010000010">
    <property type="protein sequence ID" value="CAK1548492.1"/>
    <property type="molecule type" value="Genomic_DNA"/>
</dbReference>
<dbReference type="AlphaFoldDB" id="A0AAV1JH67"/>
<dbReference type="InterPro" id="IPR010562">
    <property type="entry name" value="Haemolymph_juvenile_hormone-bd"/>
</dbReference>
<dbReference type="SMART" id="SM00700">
    <property type="entry name" value="JHBP"/>
    <property type="match status" value="1"/>
</dbReference>
<dbReference type="Gene3D" id="3.15.10.30">
    <property type="entry name" value="Haemolymph juvenile hormone binding protein"/>
    <property type="match status" value="2"/>
</dbReference>
<evidence type="ECO:0000313" key="3">
    <source>
        <dbReference type="Proteomes" id="UP001497472"/>
    </source>
</evidence>
<feature type="signal peptide" evidence="1">
    <location>
        <begin position="1"/>
        <end position="19"/>
    </location>
</feature>
<comment type="caution">
    <text evidence="2">The sequence shown here is derived from an EMBL/GenBank/DDBJ whole genome shotgun (WGS) entry which is preliminary data.</text>
</comment>
<organism evidence="2 3">
    <name type="scientific">Leptosia nina</name>
    <dbReference type="NCBI Taxonomy" id="320188"/>
    <lineage>
        <taxon>Eukaryota</taxon>
        <taxon>Metazoa</taxon>
        <taxon>Ecdysozoa</taxon>
        <taxon>Arthropoda</taxon>
        <taxon>Hexapoda</taxon>
        <taxon>Insecta</taxon>
        <taxon>Pterygota</taxon>
        <taxon>Neoptera</taxon>
        <taxon>Endopterygota</taxon>
        <taxon>Lepidoptera</taxon>
        <taxon>Glossata</taxon>
        <taxon>Ditrysia</taxon>
        <taxon>Papilionoidea</taxon>
        <taxon>Pieridae</taxon>
        <taxon>Pierinae</taxon>
        <taxon>Leptosia</taxon>
    </lineage>
</organism>
<gene>
    <name evidence="2" type="ORF">LNINA_LOCUS7863</name>
</gene>
<proteinExistence type="predicted"/>
<reference evidence="2 3" key="1">
    <citation type="submission" date="2023-11" db="EMBL/GenBank/DDBJ databases">
        <authorList>
            <person name="Okamura Y."/>
        </authorList>
    </citation>
    <scope>NUCLEOTIDE SEQUENCE [LARGE SCALE GENOMIC DNA]</scope>
</reference>
<evidence type="ECO:0000256" key="1">
    <source>
        <dbReference type="SAM" id="SignalP"/>
    </source>
</evidence>
<evidence type="ECO:0000313" key="2">
    <source>
        <dbReference type="EMBL" id="CAK1548492.1"/>
    </source>
</evidence>
<dbReference type="Proteomes" id="UP001497472">
    <property type="component" value="Unassembled WGS sequence"/>
</dbReference>
<name>A0AAV1JH67_9NEOP</name>
<evidence type="ECO:0008006" key="4">
    <source>
        <dbReference type="Google" id="ProtNLM"/>
    </source>
</evidence>
<dbReference type="PANTHER" id="PTHR11008">
    <property type="entry name" value="PROTEIN TAKEOUT-LIKE PROTEIN"/>
    <property type="match status" value="1"/>
</dbReference>
<keyword evidence="3" id="KW-1185">Reference proteome</keyword>
<feature type="chain" id="PRO_5043662334" description="Hemolymph juvenile hormone binding protein" evidence="1">
    <location>
        <begin position="20"/>
        <end position="379"/>
    </location>
</feature>
<sequence>MKILFVIFVSAVCVNGSSANQKILNPIPVLRQLFEILRSGIKNGSPANNLPIMDPFKIETGEIDVQDKFVRLDANLTDLIIRGLGEFRVKDVQFSQDQIAVDVKLLFPKLYFESEAKSMKVILLVFLLVAAAAAAPNAFEDQNALEHYEALVKASPESRNFLVNALIRQLLEFLRNLIANGNDLFGIPPLDPLVVDKLNLDLPAGLINLNLNLTNAVVGGIGGFVAHRTHLEPADLSFDIDIAVPRLKVNAERYSLIGNILTAVPIYGDGGAEFIVEGFRFKAKLFLKQSANEKAVIIDRIENVSFEIPSFKAAVKGAIGGGDIDTIVNAVIDEVIVGYVNRFRGAISNIAGVVVVAVLNPILEQLDTWGWISIILPRP</sequence>
<dbReference type="Pfam" id="PF06585">
    <property type="entry name" value="JHBP"/>
    <property type="match status" value="2"/>
</dbReference>